<comment type="caution">
    <text evidence="2">The sequence shown here is derived from an EMBL/GenBank/DDBJ whole genome shotgun (WGS) entry which is preliminary data.</text>
</comment>
<reference evidence="2 3" key="1">
    <citation type="submission" date="2020-11" db="EMBL/GenBank/DDBJ databases">
        <title>Winogradskyella marina sp. nov., isolated from marine sediment.</title>
        <authorList>
            <person name="Bo J."/>
            <person name="Wang S."/>
            <person name="Song X."/>
            <person name="Du Z."/>
        </authorList>
    </citation>
    <scope>NUCLEOTIDE SEQUENCE [LARGE SCALE GENOMIC DNA]</scope>
    <source>
        <strain evidence="2 3">F6397</strain>
    </source>
</reference>
<dbReference type="Proteomes" id="UP000611215">
    <property type="component" value="Unassembled WGS sequence"/>
</dbReference>
<keyword evidence="1" id="KW-0812">Transmembrane</keyword>
<feature type="transmembrane region" description="Helical" evidence="1">
    <location>
        <begin position="44"/>
        <end position="66"/>
    </location>
</feature>
<keyword evidence="1" id="KW-1133">Transmembrane helix</keyword>
<evidence type="ECO:0008006" key="4">
    <source>
        <dbReference type="Google" id="ProtNLM"/>
    </source>
</evidence>
<sequence>MAPIKFEENIKDKLENRKITPSSESWSKLSERLDAEDNTSKQPIFWWLSIAAGLLLMIAVSIQFFSSNESEKVLPKMVEEEVINKQLQNEQLAPNPKESIELANEEKSTEETEAVVPTINNSKIIDYKEVINQKPKSQTQLVNETQPAETPIKKNEEAQLHNEAKHLLEEAKLKLAVAEAMATIKSEDTSVTDREIDSLLKLASKELFRENLQKKATRTVDAKALLMSVEDEMGQSFRSRVFEALKESYETVKSAVADRNN</sequence>
<name>A0ABS0EI88_9FLAO</name>
<evidence type="ECO:0000313" key="3">
    <source>
        <dbReference type="Proteomes" id="UP000611215"/>
    </source>
</evidence>
<dbReference type="RefSeq" id="WP_195871441.1">
    <property type="nucleotide sequence ID" value="NZ_JADOET010000007.1"/>
</dbReference>
<dbReference type="EMBL" id="JADOET010000007">
    <property type="protein sequence ID" value="MBF8150169.1"/>
    <property type="molecule type" value="Genomic_DNA"/>
</dbReference>
<keyword evidence="3" id="KW-1185">Reference proteome</keyword>
<gene>
    <name evidence="2" type="ORF">ITJ86_09690</name>
</gene>
<accession>A0ABS0EI88</accession>
<evidence type="ECO:0000313" key="2">
    <source>
        <dbReference type="EMBL" id="MBF8150169.1"/>
    </source>
</evidence>
<proteinExistence type="predicted"/>
<keyword evidence="1" id="KW-0472">Membrane</keyword>
<evidence type="ECO:0000256" key="1">
    <source>
        <dbReference type="SAM" id="Phobius"/>
    </source>
</evidence>
<organism evidence="2 3">
    <name type="scientific">Winogradskyella marina</name>
    <dbReference type="NCBI Taxonomy" id="2785530"/>
    <lineage>
        <taxon>Bacteria</taxon>
        <taxon>Pseudomonadati</taxon>
        <taxon>Bacteroidota</taxon>
        <taxon>Flavobacteriia</taxon>
        <taxon>Flavobacteriales</taxon>
        <taxon>Flavobacteriaceae</taxon>
        <taxon>Winogradskyella</taxon>
    </lineage>
</organism>
<protein>
    <recommendedName>
        <fullName evidence="4">Anti-sigma factor</fullName>
    </recommendedName>
</protein>